<evidence type="ECO:0000256" key="1">
    <source>
        <dbReference type="ARBA" id="ARBA00001946"/>
    </source>
</evidence>
<dbReference type="InterPro" id="IPR036637">
    <property type="entry name" value="Phosphohistidine_dom_sf"/>
</dbReference>
<feature type="binding site" evidence="14">
    <location>
        <position position="745"/>
    </location>
    <ligand>
        <name>Mg(2+)</name>
        <dbReference type="ChEBI" id="CHEBI:18420"/>
    </ligand>
</feature>
<name>A0A1N6EPL0_9LACT</name>
<dbReference type="PROSITE" id="PS00370">
    <property type="entry name" value="PEP_ENZYMES_PHOS_SITE"/>
    <property type="match status" value="1"/>
</dbReference>
<sequence length="889" mass="98928">MTEKYVYDFNEGKKEMKELLGGKGANLAEMTNLLLPVPPGFTLTTESCNRFFNENKKIWSSLEEEINIHLKALEQATGKKFSDLENPLLVSVRSGAAQSMPGMMDTILNLGLNDHSVIGLAKNTADERFAYDSYRRFIQMFSDVVMEIPKTRFESILENKKAEKGVELDKELSGDDLKSVVEAYKKVYLEEVKEDFPQDPMVQLELAIKAVFTSWNNPRAIFYRNMHEISTLIGTAVNIQAMVFGNKGETSGTGVTFTRNPVNGNNKLFGEFLLNAQGEDVVAGIRTPNDIAVLNDLMPEIYNLLETAANTLEDHYKDMQDIEFTIEKDKLFLLQTRSGKRTAQAAINIAVDLYNEGKITKEEALLRIKPQQLEQLLHPNFDEKAVDQATILAKGLAASPGAASGIICFTPESVEIAFEKGIKSILVRQETSPEDISGMVKAEGILTARGGMTSHAAVVARGMGKCCVAGCSELKVNEVEKRVKYNGGILYEGDLISLDGASGMVYLGEIEKSKATLGGKYDQLMEWVDEVKAMAVRTNADTPEDAKQALEFGAEGIGLVRTEHMFFKEDRISSVRRMILADSVEERMRALNEILPIQKNDFYQIYQVMGELPVTIRLLDPPLHEFMPVKEEDISRLAATMSFSLAALKERIEDLHEVNPMLGHRGVRLGITYPEISRMQARAIMEAALEFKADRNCEIQPEIMIPLISDVKELTYIKAEIEDEIKKVFTEKGETLSYHVGTMIEVPRAALTADKIAEEADFFSFGTNDLTQMGFGFSRDDSGKFISEYMDKGILENGPFDTIDQEGIGQLVEIAIEKGRRIKPNLKVGICGEHGGDPASIEFFQKLGFSYISCSPYRVPIARLAAAQAAIKYHVVKEPISDKLVTNFS</sequence>
<evidence type="ECO:0000313" key="18">
    <source>
        <dbReference type="EMBL" id="SIN85022.1"/>
    </source>
</evidence>
<feature type="domain" description="PEP-utilising enzyme C-terminal" evidence="17">
    <location>
        <begin position="520"/>
        <end position="869"/>
    </location>
</feature>
<dbReference type="NCBIfam" id="NF004531">
    <property type="entry name" value="PRK05878.1"/>
    <property type="match status" value="1"/>
</dbReference>
<feature type="binding site" evidence="13">
    <location>
        <position position="768"/>
    </location>
    <ligand>
        <name>substrate</name>
    </ligand>
</feature>
<dbReference type="Proteomes" id="UP000184758">
    <property type="component" value="Unassembled WGS sequence"/>
</dbReference>
<feature type="active site" description="Proton donor" evidence="12">
    <location>
        <position position="831"/>
    </location>
</feature>
<evidence type="ECO:0000259" key="15">
    <source>
        <dbReference type="Pfam" id="PF00391"/>
    </source>
</evidence>
<dbReference type="InterPro" id="IPR000121">
    <property type="entry name" value="PEP_util_C"/>
</dbReference>
<dbReference type="NCBIfam" id="TIGR01828">
    <property type="entry name" value="pyru_phos_dikin"/>
    <property type="match status" value="1"/>
</dbReference>
<dbReference type="Gene3D" id="3.30.1490.20">
    <property type="entry name" value="ATP-grasp fold, A domain"/>
    <property type="match status" value="1"/>
</dbReference>
<comment type="catalytic activity">
    <reaction evidence="11">
        <text>pyruvate + phosphate + ATP = phosphoenolpyruvate + AMP + diphosphate + H(+)</text>
        <dbReference type="Rhea" id="RHEA:10756"/>
        <dbReference type="ChEBI" id="CHEBI:15361"/>
        <dbReference type="ChEBI" id="CHEBI:15378"/>
        <dbReference type="ChEBI" id="CHEBI:30616"/>
        <dbReference type="ChEBI" id="CHEBI:33019"/>
        <dbReference type="ChEBI" id="CHEBI:43474"/>
        <dbReference type="ChEBI" id="CHEBI:58702"/>
        <dbReference type="ChEBI" id="CHEBI:456215"/>
        <dbReference type="EC" id="2.7.9.1"/>
    </reaction>
</comment>
<protein>
    <recommendedName>
        <fullName evidence="4 11">Pyruvate, phosphate dikinase</fullName>
        <ecNumber evidence="3 11">2.7.9.1</ecNumber>
    </recommendedName>
</protein>
<keyword evidence="8 18" id="KW-0418">Kinase</keyword>
<dbReference type="GO" id="GO:0050242">
    <property type="term" value="F:pyruvate, phosphate dikinase activity"/>
    <property type="evidence" value="ECO:0007669"/>
    <property type="project" value="UniProtKB-UniRule"/>
</dbReference>
<evidence type="ECO:0000256" key="13">
    <source>
        <dbReference type="PIRSR" id="PIRSR000853-2"/>
    </source>
</evidence>
<feature type="domain" description="PEP-utilising enzyme mobile" evidence="15">
    <location>
        <begin position="424"/>
        <end position="503"/>
    </location>
</feature>
<dbReference type="InterPro" id="IPR010121">
    <property type="entry name" value="Pyruvate_phosphate_dikinase"/>
</dbReference>
<proteinExistence type="inferred from homology"/>
<evidence type="ECO:0000259" key="16">
    <source>
        <dbReference type="Pfam" id="PF01326"/>
    </source>
</evidence>
<dbReference type="PANTHER" id="PTHR22931:SF9">
    <property type="entry name" value="PYRUVATE, PHOSPHATE DIKINASE 1, CHLOROPLASTIC"/>
    <property type="match status" value="1"/>
</dbReference>
<evidence type="ECO:0000256" key="4">
    <source>
        <dbReference type="ARBA" id="ARBA00020138"/>
    </source>
</evidence>
<dbReference type="STRING" id="28230.SAMN05878443_0124"/>
<dbReference type="PANTHER" id="PTHR22931">
    <property type="entry name" value="PHOSPHOENOLPYRUVATE DIKINASE-RELATED"/>
    <property type="match status" value="1"/>
</dbReference>
<feature type="domain" description="Pyruvate phosphate dikinase AMP/ATP-binding" evidence="16">
    <location>
        <begin position="62"/>
        <end position="296"/>
    </location>
</feature>
<evidence type="ECO:0000256" key="12">
    <source>
        <dbReference type="PIRSR" id="PIRSR000853-1"/>
    </source>
</evidence>
<dbReference type="Gene3D" id="3.30.470.20">
    <property type="entry name" value="ATP-grasp fold, B domain"/>
    <property type="match status" value="1"/>
</dbReference>
<dbReference type="InterPro" id="IPR040442">
    <property type="entry name" value="Pyrv_kinase-like_dom_sf"/>
</dbReference>
<dbReference type="OrthoDB" id="9765468at2"/>
<dbReference type="Gene3D" id="1.20.80.30">
    <property type="match status" value="1"/>
</dbReference>
<comment type="cofactor">
    <cofactor evidence="1 11 14">
        <name>Mg(2+)</name>
        <dbReference type="ChEBI" id="CHEBI:18420"/>
    </cofactor>
</comment>
<dbReference type="Pfam" id="PF00391">
    <property type="entry name" value="PEP-utilizers"/>
    <property type="match status" value="1"/>
</dbReference>
<feature type="domain" description="Pyruvate phosphate dikinase AMP/ATP-binding" evidence="16">
    <location>
        <begin position="304"/>
        <end position="354"/>
    </location>
</feature>
<comment type="similarity">
    <text evidence="2 11">Belongs to the PEP-utilizing enzyme family.</text>
</comment>
<dbReference type="SUPFAM" id="SSF56059">
    <property type="entry name" value="Glutathione synthetase ATP-binding domain-like"/>
    <property type="match status" value="1"/>
</dbReference>
<evidence type="ECO:0000256" key="5">
    <source>
        <dbReference type="ARBA" id="ARBA00022679"/>
    </source>
</evidence>
<dbReference type="SUPFAM" id="SSF52009">
    <property type="entry name" value="Phosphohistidine domain"/>
    <property type="match status" value="1"/>
</dbReference>
<evidence type="ECO:0000256" key="6">
    <source>
        <dbReference type="ARBA" id="ARBA00022723"/>
    </source>
</evidence>
<dbReference type="GO" id="GO:0005524">
    <property type="term" value="F:ATP binding"/>
    <property type="evidence" value="ECO:0007669"/>
    <property type="project" value="UniProtKB-UniRule"/>
</dbReference>
<dbReference type="GO" id="GO:0016301">
    <property type="term" value="F:kinase activity"/>
    <property type="evidence" value="ECO:0007669"/>
    <property type="project" value="UniProtKB-UniRule"/>
</dbReference>
<dbReference type="Gene3D" id="1.10.189.10">
    <property type="entry name" value="Pyruvate Phosphate Dikinase, domain 2"/>
    <property type="match status" value="1"/>
</dbReference>
<dbReference type="Pfam" id="PF02896">
    <property type="entry name" value="PEP-utilizers_C"/>
    <property type="match status" value="1"/>
</dbReference>
<organism evidence="18 19">
    <name type="scientific">Carnobacterium alterfunditum</name>
    <dbReference type="NCBI Taxonomy" id="28230"/>
    <lineage>
        <taxon>Bacteria</taxon>
        <taxon>Bacillati</taxon>
        <taxon>Bacillota</taxon>
        <taxon>Bacilli</taxon>
        <taxon>Lactobacillales</taxon>
        <taxon>Carnobacteriaceae</taxon>
        <taxon>Carnobacterium</taxon>
    </lineage>
</organism>
<evidence type="ECO:0000256" key="3">
    <source>
        <dbReference type="ARBA" id="ARBA00011994"/>
    </source>
</evidence>
<feature type="active site" description="Tele-phosphohistidine intermediate" evidence="12">
    <location>
        <position position="455"/>
    </location>
</feature>
<dbReference type="eggNOG" id="COG0574">
    <property type="taxonomic scope" value="Bacteria"/>
</dbReference>
<dbReference type="InterPro" id="IPR018274">
    <property type="entry name" value="PEP_util_AS"/>
</dbReference>
<gene>
    <name evidence="18" type="ORF">SAMN05878443_0124</name>
</gene>
<keyword evidence="6 14" id="KW-0479">Metal-binding</keyword>
<evidence type="ECO:0000256" key="10">
    <source>
        <dbReference type="ARBA" id="ARBA00022842"/>
    </source>
</evidence>
<evidence type="ECO:0000256" key="14">
    <source>
        <dbReference type="PIRSR" id="PIRSR000853-3"/>
    </source>
</evidence>
<dbReference type="InterPro" id="IPR002192">
    <property type="entry name" value="PPDK_AMP/ATP-bd"/>
</dbReference>
<evidence type="ECO:0000256" key="9">
    <source>
        <dbReference type="ARBA" id="ARBA00022840"/>
    </source>
</evidence>
<keyword evidence="19" id="KW-1185">Reference proteome</keyword>
<feature type="binding site" evidence="13">
    <location>
        <position position="769"/>
    </location>
    <ligand>
        <name>substrate</name>
    </ligand>
</feature>
<dbReference type="InterPro" id="IPR013815">
    <property type="entry name" value="ATP_grasp_subdomain_1"/>
</dbReference>
<dbReference type="Pfam" id="PF01326">
    <property type="entry name" value="PPDK_N"/>
    <property type="match status" value="2"/>
</dbReference>
<keyword evidence="5" id="KW-0808">Transferase</keyword>
<feature type="binding site" evidence="14">
    <location>
        <position position="769"/>
    </location>
    <ligand>
        <name>Mg(2+)</name>
        <dbReference type="ChEBI" id="CHEBI:18420"/>
    </ligand>
</feature>
<dbReference type="Gene3D" id="3.20.20.60">
    <property type="entry name" value="Phosphoenolpyruvate-binding domains"/>
    <property type="match status" value="1"/>
</dbReference>
<keyword evidence="9" id="KW-0067">ATP-binding</keyword>
<feature type="binding site" evidence="13">
    <location>
        <position position="767"/>
    </location>
    <ligand>
        <name>substrate</name>
    </ligand>
</feature>
<feature type="binding site" evidence="13">
    <location>
        <position position="617"/>
    </location>
    <ligand>
        <name>substrate</name>
    </ligand>
</feature>
<dbReference type="RefSeq" id="WP_074200251.1">
    <property type="nucleotide sequence ID" value="NZ_FSRN01000001.1"/>
</dbReference>
<evidence type="ECO:0000256" key="7">
    <source>
        <dbReference type="ARBA" id="ARBA00022741"/>
    </source>
</evidence>
<keyword evidence="7" id="KW-0547">Nucleotide-binding</keyword>
<keyword evidence="18" id="KW-0670">Pyruvate</keyword>
<feature type="binding site" evidence="13">
    <location>
        <position position="561"/>
    </location>
    <ligand>
        <name>substrate</name>
    </ligand>
</feature>
<dbReference type="InterPro" id="IPR008279">
    <property type="entry name" value="PEP-util_enz_mobile_dom"/>
</dbReference>
<evidence type="ECO:0000313" key="19">
    <source>
        <dbReference type="Proteomes" id="UP000184758"/>
    </source>
</evidence>
<accession>A0A1N6EPL0</accession>
<dbReference type="eggNOG" id="COG1080">
    <property type="taxonomic scope" value="Bacteria"/>
</dbReference>
<dbReference type="SUPFAM" id="SSF51621">
    <property type="entry name" value="Phosphoenolpyruvate/pyruvate domain"/>
    <property type="match status" value="1"/>
</dbReference>
<evidence type="ECO:0000256" key="11">
    <source>
        <dbReference type="PIRNR" id="PIRNR000853"/>
    </source>
</evidence>
<dbReference type="EMBL" id="FSRN01000001">
    <property type="protein sequence ID" value="SIN85022.1"/>
    <property type="molecule type" value="Genomic_DNA"/>
</dbReference>
<dbReference type="GO" id="GO:0046872">
    <property type="term" value="F:metal ion binding"/>
    <property type="evidence" value="ECO:0007669"/>
    <property type="project" value="UniProtKB-UniRule"/>
</dbReference>
<dbReference type="InterPro" id="IPR015813">
    <property type="entry name" value="Pyrv/PenolPyrv_kinase-like_dom"/>
</dbReference>
<keyword evidence="10 14" id="KW-0460">Magnesium</keyword>
<dbReference type="AlphaFoldDB" id="A0A1N6EPL0"/>
<feature type="binding site" evidence="13">
    <location>
        <position position="745"/>
    </location>
    <ligand>
        <name>substrate</name>
    </ligand>
</feature>
<evidence type="ECO:0000256" key="8">
    <source>
        <dbReference type="ARBA" id="ARBA00022777"/>
    </source>
</evidence>
<dbReference type="PIRSF" id="PIRSF000853">
    <property type="entry name" value="PPDK"/>
    <property type="match status" value="1"/>
</dbReference>
<evidence type="ECO:0000256" key="2">
    <source>
        <dbReference type="ARBA" id="ARBA00007837"/>
    </source>
</evidence>
<evidence type="ECO:0000259" key="17">
    <source>
        <dbReference type="Pfam" id="PF02896"/>
    </source>
</evidence>
<feature type="binding site" evidence="13">
    <location>
        <position position="766"/>
    </location>
    <ligand>
        <name>substrate</name>
    </ligand>
</feature>
<dbReference type="Gene3D" id="3.50.30.10">
    <property type="entry name" value="Phosphohistidine domain"/>
    <property type="match status" value="1"/>
</dbReference>
<reference evidence="19" key="1">
    <citation type="submission" date="2016-11" db="EMBL/GenBank/DDBJ databases">
        <authorList>
            <person name="Varghese N."/>
            <person name="Submissions S."/>
        </authorList>
    </citation>
    <scope>NUCLEOTIDE SEQUENCE [LARGE SCALE GENOMIC DNA]</scope>
    <source>
        <strain evidence="19">313</strain>
    </source>
</reference>
<dbReference type="EC" id="2.7.9.1" evidence="3 11"/>